<evidence type="ECO:0000256" key="1">
    <source>
        <dbReference type="SAM" id="SignalP"/>
    </source>
</evidence>
<evidence type="ECO:0008006" key="4">
    <source>
        <dbReference type="Google" id="ProtNLM"/>
    </source>
</evidence>
<dbReference type="Proteomes" id="UP000822688">
    <property type="component" value="Chromosome 1"/>
</dbReference>
<evidence type="ECO:0000313" key="3">
    <source>
        <dbReference type="Proteomes" id="UP000822688"/>
    </source>
</evidence>
<dbReference type="AlphaFoldDB" id="A0A8T0J618"/>
<accession>A0A8T0J618</accession>
<feature type="signal peptide" evidence="1">
    <location>
        <begin position="1"/>
        <end position="16"/>
    </location>
</feature>
<reference evidence="2" key="1">
    <citation type="submission" date="2020-06" db="EMBL/GenBank/DDBJ databases">
        <title>WGS assembly of Ceratodon purpureus strain R40.</title>
        <authorList>
            <person name="Carey S.B."/>
            <person name="Jenkins J."/>
            <person name="Shu S."/>
            <person name="Lovell J.T."/>
            <person name="Sreedasyam A."/>
            <person name="Maumus F."/>
            <person name="Tiley G.P."/>
            <person name="Fernandez-Pozo N."/>
            <person name="Barry K."/>
            <person name="Chen C."/>
            <person name="Wang M."/>
            <person name="Lipzen A."/>
            <person name="Daum C."/>
            <person name="Saski C.A."/>
            <person name="Payton A.C."/>
            <person name="Mcbreen J.C."/>
            <person name="Conrad R.E."/>
            <person name="Kollar L.M."/>
            <person name="Olsson S."/>
            <person name="Huttunen S."/>
            <person name="Landis J.B."/>
            <person name="Wickett N.J."/>
            <person name="Johnson M.G."/>
            <person name="Rensing S.A."/>
            <person name="Grimwood J."/>
            <person name="Schmutz J."/>
            <person name="Mcdaniel S.F."/>
        </authorList>
    </citation>
    <scope>NUCLEOTIDE SEQUENCE</scope>
    <source>
        <strain evidence="2">R40</strain>
    </source>
</reference>
<keyword evidence="1" id="KW-0732">Signal</keyword>
<comment type="caution">
    <text evidence="2">The sequence shown here is derived from an EMBL/GenBank/DDBJ whole genome shotgun (WGS) entry which is preliminary data.</text>
</comment>
<feature type="chain" id="PRO_5035910184" description="Secreted protein" evidence="1">
    <location>
        <begin position="17"/>
        <end position="87"/>
    </location>
</feature>
<proteinExistence type="predicted"/>
<protein>
    <recommendedName>
        <fullName evidence="4">Secreted protein</fullName>
    </recommendedName>
</protein>
<organism evidence="2 3">
    <name type="scientific">Ceratodon purpureus</name>
    <name type="common">Fire moss</name>
    <name type="synonym">Dicranum purpureum</name>
    <dbReference type="NCBI Taxonomy" id="3225"/>
    <lineage>
        <taxon>Eukaryota</taxon>
        <taxon>Viridiplantae</taxon>
        <taxon>Streptophyta</taxon>
        <taxon>Embryophyta</taxon>
        <taxon>Bryophyta</taxon>
        <taxon>Bryophytina</taxon>
        <taxon>Bryopsida</taxon>
        <taxon>Dicranidae</taxon>
        <taxon>Pseudoditrichales</taxon>
        <taxon>Ditrichaceae</taxon>
        <taxon>Ceratodon</taxon>
    </lineage>
</organism>
<sequence>MWWWLRAGHVCRCGCGCRCCVSFGWGSNGACADGATSSPPPPSSSHEYVSHAQFSEWGIIIQTSVRSAVHAATFKVWPSSQKEQERI</sequence>
<name>A0A8T0J618_CERPU</name>
<evidence type="ECO:0000313" key="2">
    <source>
        <dbReference type="EMBL" id="KAG0591037.1"/>
    </source>
</evidence>
<gene>
    <name evidence="2" type="ORF">KC19_1G144400</name>
</gene>
<keyword evidence="3" id="KW-1185">Reference proteome</keyword>
<dbReference type="EMBL" id="CM026421">
    <property type="protein sequence ID" value="KAG0591037.1"/>
    <property type="molecule type" value="Genomic_DNA"/>
</dbReference>